<accession>A0A210R466</accession>
<organism evidence="2 3">
    <name type="scientific">Mizuhopecten yessoensis</name>
    <name type="common">Japanese scallop</name>
    <name type="synonym">Patinopecten yessoensis</name>
    <dbReference type="NCBI Taxonomy" id="6573"/>
    <lineage>
        <taxon>Eukaryota</taxon>
        <taxon>Metazoa</taxon>
        <taxon>Spiralia</taxon>
        <taxon>Lophotrochozoa</taxon>
        <taxon>Mollusca</taxon>
        <taxon>Bivalvia</taxon>
        <taxon>Autobranchia</taxon>
        <taxon>Pteriomorphia</taxon>
        <taxon>Pectinida</taxon>
        <taxon>Pectinoidea</taxon>
        <taxon>Pectinidae</taxon>
        <taxon>Mizuhopecten</taxon>
    </lineage>
</organism>
<dbReference type="Gene3D" id="2.10.70.10">
    <property type="entry name" value="Complement Module, domain 1"/>
    <property type="match status" value="1"/>
</dbReference>
<evidence type="ECO:0000313" key="3">
    <source>
        <dbReference type="Proteomes" id="UP000242188"/>
    </source>
</evidence>
<reference evidence="2 3" key="1">
    <citation type="journal article" date="2017" name="Nat. Ecol. Evol.">
        <title>Scallop genome provides insights into evolution of bilaterian karyotype and development.</title>
        <authorList>
            <person name="Wang S."/>
            <person name="Zhang J."/>
            <person name="Jiao W."/>
            <person name="Li J."/>
            <person name="Xun X."/>
            <person name="Sun Y."/>
            <person name="Guo X."/>
            <person name="Huan P."/>
            <person name="Dong B."/>
            <person name="Zhang L."/>
            <person name="Hu X."/>
            <person name="Sun X."/>
            <person name="Wang J."/>
            <person name="Zhao C."/>
            <person name="Wang Y."/>
            <person name="Wang D."/>
            <person name="Huang X."/>
            <person name="Wang R."/>
            <person name="Lv J."/>
            <person name="Li Y."/>
            <person name="Zhang Z."/>
            <person name="Liu B."/>
            <person name="Lu W."/>
            <person name="Hui Y."/>
            <person name="Liang J."/>
            <person name="Zhou Z."/>
            <person name="Hou R."/>
            <person name="Li X."/>
            <person name="Liu Y."/>
            <person name="Li H."/>
            <person name="Ning X."/>
            <person name="Lin Y."/>
            <person name="Zhao L."/>
            <person name="Xing Q."/>
            <person name="Dou J."/>
            <person name="Li Y."/>
            <person name="Mao J."/>
            <person name="Guo H."/>
            <person name="Dou H."/>
            <person name="Li T."/>
            <person name="Mu C."/>
            <person name="Jiang W."/>
            <person name="Fu Q."/>
            <person name="Fu X."/>
            <person name="Miao Y."/>
            <person name="Liu J."/>
            <person name="Yu Q."/>
            <person name="Li R."/>
            <person name="Liao H."/>
            <person name="Li X."/>
            <person name="Kong Y."/>
            <person name="Jiang Z."/>
            <person name="Chourrout D."/>
            <person name="Li R."/>
            <person name="Bao Z."/>
        </authorList>
    </citation>
    <scope>NUCLEOTIDE SEQUENCE [LARGE SCALE GENOMIC DNA]</scope>
    <source>
        <strain evidence="2 3">PY_sf001</strain>
    </source>
</reference>
<name>A0A210R466_MIZYE</name>
<proteinExistence type="predicted"/>
<dbReference type="OrthoDB" id="6123676at2759"/>
<sequence length="132" mass="14016">MATYTLLAAIGSLYFLVGSATASCSISGPLTESLMSGKVRKTCLYNDVRLEIGSEFDTSSCEHCSCTESGLSCCGIGYRAGAIQTFPGCEIIGDGCDPLSVKTCDNTIGCETGRPIRNKLYERLRPSFGTRS</sequence>
<dbReference type="AlphaFoldDB" id="A0A210R466"/>
<evidence type="ECO:0000313" key="2">
    <source>
        <dbReference type="EMBL" id="OWF55745.1"/>
    </source>
</evidence>
<feature type="signal peptide" evidence="1">
    <location>
        <begin position="1"/>
        <end position="22"/>
    </location>
</feature>
<comment type="caution">
    <text evidence="2">The sequence shown here is derived from an EMBL/GenBank/DDBJ whole genome shotgun (WGS) entry which is preliminary data.</text>
</comment>
<dbReference type="Proteomes" id="UP000242188">
    <property type="component" value="Unassembled WGS sequence"/>
</dbReference>
<keyword evidence="1" id="KW-0732">Signal</keyword>
<feature type="chain" id="PRO_5013188289" evidence="1">
    <location>
        <begin position="23"/>
        <end position="132"/>
    </location>
</feature>
<gene>
    <name evidence="2" type="ORF">KP79_PYT03535</name>
</gene>
<evidence type="ECO:0000256" key="1">
    <source>
        <dbReference type="SAM" id="SignalP"/>
    </source>
</evidence>
<dbReference type="EMBL" id="NEDP02000499">
    <property type="protein sequence ID" value="OWF55745.1"/>
    <property type="molecule type" value="Genomic_DNA"/>
</dbReference>
<keyword evidence="3" id="KW-1185">Reference proteome</keyword>
<protein>
    <submittedName>
        <fullName evidence="2">Beta-microseminoprotein</fullName>
    </submittedName>
</protein>